<dbReference type="InterPro" id="IPR016193">
    <property type="entry name" value="Cytidine_deaminase-like"/>
</dbReference>
<dbReference type="PIRSF" id="PIRSF015626">
    <property type="entry name" value="FdhD"/>
    <property type="match status" value="1"/>
</dbReference>
<dbReference type="PANTHER" id="PTHR30592">
    <property type="entry name" value="FORMATE DEHYDROGENASE"/>
    <property type="match status" value="1"/>
</dbReference>
<comment type="caution">
    <text evidence="3">Lacks conserved residue(s) required for the propagation of feature annotation.</text>
</comment>
<dbReference type="EMBL" id="CP124535">
    <property type="protein sequence ID" value="WGV15364.1"/>
    <property type="molecule type" value="Genomic_DNA"/>
</dbReference>
<comment type="similarity">
    <text evidence="3">Belongs to the FdhD family.</text>
</comment>
<proteinExistence type="inferred from homology"/>
<evidence type="ECO:0000256" key="2">
    <source>
        <dbReference type="ARBA" id="ARBA00023150"/>
    </source>
</evidence>
<dbReference type="Gene3D" id="3.10.20.10">
    <property type="match status" value="1"/>
</dbReference>
<dbReference type="InterPro" id="IPR003786">
    <property type="entry name" value="FdhD"/>
</dbReference>
<accession>A0ABY8Q3X5</accession>
<dbReference type="Proteomes" id="UP001230978">
    <property type="component" value="Chromosome"/>
</dbReference>
<sequence length="266" mass="28363">METARRLPRLSFGSAGIEQGSRPLPEEVAVALSFNGSTQAVMMATPADLTDFAYGFALTEGIATPDQIDSVDIVPAGDGVDVQVWLHADAEQRLAARRRTMAGPVGCGLCGIDSIEQAMRPVAQIAPSPLRMTPSQVMRAVASLTDRQPLHDYTRAAHCAAYWTTEGMVAAREDVGRHNALDKLAGHVIRARYAQGAVVLTSRVSIDMVQKVCALGAPILIAVSAPTAHAVDLAEEAGLTLIALARSDRFEVFTHSDRLTESAHVR</sequence>
<organism evidence="4 5">
    <name type="scientific">Fuscovulum ytuae</name>
    <dbReference type="NCBI Taxonomy" id="3042299"/>
    <lineage>
        <taxon>Bacteria</taxon>
        <taxon>Pseudomonadati</taxon>
        <taxon>Pseudomonadota</taxon>
        <taxon>Alphaproteobacteria</taxon>
        <taxon>Rhodobacterales</taxon>
        <taxon>Paracoccaceae</taxon>
        <taxon>Fuscovulum</taxon>
    </lineage>
</organism>
<dbReference type="Pfam" id="PF02634">
    <property type="entry name" value="FdhD-NarQ"/>
    <property type="match status" value="1"/>
</dbReference>
<dbReference type="PANTHER" id="PTHR30592:SF1">
    <property type="entry name" value="SULFUR CARRIER PROTEIN FDHD"/>
    <property type="match status" value="1"/>
</dbReference>
<gene>
    <name evidence="3 4" type="primary">fdhD</name>
    <name evidence="4" type="ORF">QF092_13970</name>
</gene>
<keyword evidence="1 3" id="KW-0963">Cytoplasm</keyword>
<protein>
    <recommendedName>
        <fullName evidence="3">Sulfur carrier protein FdhD</fullName>
    </recommendedName>
</protein>
<name>A0ABY8Q3X5_9RHOB</name>
<dbReference type="HAMAP" id="MF_00187">
    <property type="entry name" value="FdhD"/>
    <property type="match status" value="1"/>
</dbReference>
<dbReference type="NCBIfam" id="TIGR00129">
    <property type="entry name" value="fdhD_narQ"/>
    <property type="match status" value="1"/>
</dbReference>
<evidence type="ECO:0000256" key="3">
    <source>
        <dbReference type="HAMAP-Rule" id="MF_00187"/>
    </source>
</evidence>
<evidence type="ECO:0000256" key="1">
    <source>
        <dbReference type="ARBA" id="ARBA00022490"/>
    </source>
</evidence>
<dbReference type="Gene3D" id="3.40.140.10">
    <property type="entry name" value="Cytidine Deaminase, domain 2"/>
    <property type="match status" value="1"/>
</dbReference>
<keyword evidence="5" id="KW-1185">Reference proteome</keyword>
<reference evidence="4 5" key="1">
    <citation type="submission" date="2023-04" db="EMBL/GenBank/DDBJ databases">
        <title>YMD61, complete Genome.</title>
        <authorList>
            <person name="Zhang J."/>
        </authorList>
    </citation>
    <scope>NUCLEOTIDE SEQUENCE [LARGE SCALE GENOMIC DNA]</scope>
    <source>
        <strain evidence="4 5">YMD61</strain>
    </source>
</reference>
<keyword evidence="2 3" id="KW-0501">Molybdenum cofactor biosynthesis</keyword>
<dbReference type="SUPFAM" id="SSF53927">
    <property type="entry name" value="Cytidine deaminase-like"/>
    <property type="match status" value="1"/>
</dbReference>
<comment type="subcellular location">
    <subcellularLocation>
        <location evidence="3">Cytoplasm</location>
    </subcellularLocation>
</comment>
<evidence type="ECO:0000313" key="5">
    <source>
        <dbReference type="Proteomes" id="UP001230978"/>
    </source>
</evidence>
<feature type="active site" description="Cysteine persulfide intermediate" evidence="3">
    <location>
        <position position="107"/>
    </location>
</feature>
<evidence type="ECO:0000313" key="4">
    <source>
        <dbReference type="EMBL" id="WGV15364.1"/>
    </source>
</evidence>
<comment type="function">
    <text evidence="3">Required for formate dehydrogenase (FDH) activity. Acts as a sulfur carrier protein that transfers sulfur from IscS to the molybdenum cofactor prior to its insertion into FDH.</text>
</comment>